<organism evidence="2 3">
    <name type="scientific">Limnobacter litoralis</name>
    <dbReference type="NCBI Taxonomy" id="481366"/>
    <lineage>
        <taxon>Bacteria</taxon>
        <taxon>Pseudomonadati</taxon>
        <taxon>Pseudomonadota</taxon>
        <taxon>Betaproteobacteria</taxon>
        <taxon>Burkholderiales</taxon>
        <taxon>Burkholderiaceae</taxon>
        <taxon>Limnobacter</taxon>
    </lineage>
</organism>
<evidence type="ECO:0008006" key="4">
    <source>
        <dbReference type="Google" id="ProtNLM"/>
    </source>
</evidence>
<name>A0ABQ5YX40_9BURK</name>
<gene>
    <name evidence="2" type="ORF">GCM10007875_25690</name>
</gene>
<keyword evidence="3" id="KW-1185">Reference proteome</keyword>
<comment type="caution">
    <text evidence="2">The sequence shown here is derived from an EMBL/GenBank/DDBJ whole genome shotgun (WGS) entry which is preliminary data.</text>
</comment>
<dbReference type="Proteomes" id="UP001156664">
    <property type="component" value="Unassembled WGS sequence"/>
</dbReference>
<proteinExistence type="predicted"/>
<dbReference type="PANTHER" id="PTHR43628">
    <property type="entry name" value="ACTIVATOR OF C KINASE PROTEIN 1-RELATED"/>
    <property type="match status" value="1"/>
</dbReference>
<evidence type="ECO:0000313" key="2">
    <source>
        <dbReference type="EMBL" id="GLR27478.1"/>
    </source>
</evidence>
<evidence type="ECO:0000256" key="1">
    <source>
        <dbReference type="SAM" id="MobiDB-lite"/>
    </source>
</evidence>
<sequence>MPPGGVTKVQPIITPDALKGGQSTPPLAGFERAAEGGDANAQYQMGMAYLQGDVVKKDLAQAAQWFAMAADQGEDRAQVRLGYLLEFGRGVKRNAAAAAQLYEQSALQGNTEAQARYAQCLERGSGVKKDLTKAYAFYLLGDRGGNEQANKAVKRLALTLTEAQKGKAQEMASKVQSTAGRRY</sequence>
<dbReference type="EMBL" id="BSOJ01000032">
    <property type="protein sequence ID" value="GLR27478.1"/>
    <property type="molecule type" value="Genomic_DNA"/>
</dbReference>
<dbReference type="SUPFAM" id="SSF81901">
    <property type="entry name" value="HCP-like"/>
    <property type="match status" value="1"/>
</dbReference>
<dbReference type="SMART" id="SM00671">
    <property type="entry name" value="SEL1"/>
    <property type="match status" value="3"/>
</dbReference>
<protein>
    <recommendedName>
        <fullName evidence="4">Sel1 repeat family protein</fullName>
    </recommendedName>
</protein>
<reference evidence="3" key="1">
    <citation type="journal article" date="2019" name="Int. J. Syst. Evol. Microbiol.">
        <title>The Global Catalogue of Microorganisms (GCM) 10K type strain sequencing project: providing services to taxonomists for standard genome sequencing and annotation.</title>
        <authorList>
            <consortium name="The Broad Institute Genomics Platform"/>
            <consortium name="The Broad Institute Genome Sequencing Center for Infectious Disease"/>
            <person name="Wu L."/>
            <person name="Ma J."/>
        </authorList>
    </citation>
    <scope>NUCLEOTIDE SEQUENCE [LARGE SCALE GENOMIC DNA]</scope>
    <source>
        <strain evidence="3">NBRC 105857</strain>
    </source>
</reference>
<accession>A0ABQ5YX40</accession>
<evidence type="ECO:0000313" key="3">
    <source>
        <dbReference type="Proteomes" id="UP001156664"/>
    </source>
</evidence>
<dbReference type="InterPro" id="IPR006597">
    <property type="entry name" value="Sel1-like"/>
</dbReference>
<dbReference type="Gene3D" id="1.25.40.10">
    <property type="entry name" value="Tetratricopeptide repeat domain"/>
    <property type="match status" value="1"/>
</dbReference>
<dbReference type="InterPro" id="IPR052945">
    <property type="entry name" value="Mitotic_Regulator"/>
</dbReference>
<dbReference type="InterPro" id="IPR011990">
    <property type="entry name" value="TPR-like_helical_dom_sf"/>
</dbReference>
<dbReference type="PANTHER" id="PTHR43628:SF1">
    <property type="entry name" value="CHITIN SYNTHASE REGULATORY FACTOR 2-RELATED"/>
    <property type="match status" value="1"/>
</dbReference>
<feature type="region of interest" description="Disordered" evidence="1">
    <location>
        <begin position="1"/>
        <end position="25"/>
    </location>
</feature>
<dbReference type="Pfam" id="PF08238">
    <property type="entry name" value="Sel1"/>
    <property type="match status" value="3"/>
</dbReference>